<proteinExistence type="predicted"/>
<name>Q7MMI4_VIBVY</name>
<dbReference type="EMBL" id="BA000037">
    <property type="protein sequence ID" value="BAC93851.1"/>
    <property type="molecule type" value="Genomic_DNA"/>
</dbReference>
<dbReference type="HOGENOM" id="CLU_2482494_0_0_6"/>
<organism evidence="1 2">
    <name type="scientific">Vibrio vulnificus (strain YJ016)</name>
    <dbReference type="NCBI Taxonomy" id="196600"/>
    <lineage>
        <taxon>Bacteria</taxon>
        <taxon>Pseudomonadati</taxon>
        <taxon>Pseudomonadota</taxon>
        <taxon>Gammaproteobacteria</taxon>
        <taxon>Vibrionales</taxon>
        <taxon>Vibrionaceae</taxon>
        <taxon>Vibrio</taxon>
    </lineage>
</organism>
<dbReference type="KEGG" id="vvy:VV1087"/>
<dbReference type="PATRIC" id="fig|196600.6.peg.1083"/>
<sequence>MAGGFENKAYLGYELTIEQNQPVAWRQLKSAPIANISLLRQALLFSATFPTQGNGDKKAHSMCALDNKIVRHHLMALVTSGSGNEWL</sequence>
<evidence type="ECO:0000313" key="1">
    <source>
        <dbReference type="EMBL" id="BAC93851.1"/>
    </source>
</evidence>
<dbReference type="Proteomes" id="UP000002675">
    <property type="component" value="Chromosome I"/>
</dbReference>
<reference evidence="1 2" key="1">
    <citation type="journal article" date="2003" name="Genome Res.">
        <title>Comparative genome analysis of Vibrio vulnificus, a marine pathogen.</title>
        <authorList>
            <person name="Chen C.Y."/>
            <person name="Wu K.M."/>
            <person name="Chang Y.C."/>
            <person name="Chang C.H."/>
            <person name="Tsai H.C."/>
            <person name="Liao T.L."/>
            <person name="Liu Y.M."/>
            <person name="Chen H.J."/>
            <person name="Shen A.B."/>
            <person name="Li J.C."/>
            <person name="Su T.L."/>
            <person name="Shao C.P."/>
            <person name="Lee C.T."/>
            <person name="Hor L.I."/>
            <person name="Tsai S.F."/>
        </authorList>
    </citation>
    <scope>NUCLEOTIDE SEQUENCE [LARGE SCALE GENOMIC DNA]</scope>
    <source>
        <strain evidence="1 2">YJ016</strain>
    </source>
</reference>
<protein>
    <submittedName>
        <fullName evidence="1">Uncharacterized protein</fullName>
    </submittedName>
</protein>
<dbReference type="AlphaFoldDB" id="Q7MMI4"/>
<accession>Q7MMI4</accession>
<gene>
    <name evidence="1" type="ordered locus">VV1087</name>
</gene>
<evidence type="ECO:0000313" key="2">
    <source>
        <dbReference type="Proteomes" id="UP000002675"/>
    </source>
</evidence>